<dbReference type="InterPro" id="IPR025273">
    <property type="entry name" value="DUF4064"/>
</dbReference>
<comment type="caution">
    <text evidence="3">The sequence shown here is derived from an EMBL/GenBank/DDBJ whole genome shotgun (WGS) entry which is preliminary data.</text>
</comment>
<evidence type="ECO:0000259" key="2">
    <source>
        <dbReference type="Pfam" id="PF13273"/>
    </source>
</evidence>
<dbReference type="RefSeq" id="WP_106483444.1">
    <property type="nucleotide sequence ID" value="NZ_CBCPIL010000009.1"/>
</dbReference>
<name>A0A2N9DX30_9LACO</name>
<sequence>MSNKVKGADGKIYKQVTTEGESQNHSRTAEMVLGIMGGVFGIIAGVFSFFLGGIDSAVSSTSSSSLFGLGIGCIIASIVAIILVCMINKNRVAMGWIIIICGVLNIVFVSAFGILSGALIIIAGILALVRK</sequence>
<organism evidence="3 4">
    <name type="scientific">Latilactobacillus fuchuensis</name>
    <dbReference type="NCBI Taxonomy" id="164393"/>
    <lineage>
        <taxon>Bacteria</taxon>
        <taxon>Bacillati</taxon>
        <taxon>Bacillota</taxon>
        <taxon>Bacilli</taxon>
        <taxon>Lactobacillales</taxon>
        <taxon>Lactobacillaceae</taxon>
        <taxon>Latilactobacillus</taxon>
    </lineage>
</organism>
<evidence type="ECO:0000256" key="1">
    <source>
        <dbReference type="SAM" id="Phobius"/>
    </source>
</evidence>
<feature type="domain" description="DUF4064" evidence="2">
    <location>
        <begin position="26"/>
        <end position="107"/>
    </location>
</feature>
<keyword evidence="4" id="KW-1185">Reference proteome</keyword>
<dbReference type="EMBL" id="OGVC01000027">
    <property type="protein sequence ID" value="SPC39239.1"/>
    <property type="molecule type" value="Genomic_DNA"/>
</dbReference>
<reference evidence="3" key="1">
    <citation type="submission" date="2018-01" db="EMBL/GenBank/DDBJ databases">
        <authorList>
            <person name="Chaillou S."/>
        </authorList>
    </citation>
    <scope>NUCLEOTIDE SEQUENCE [LARGE SCALE GENOMIC DNA]</scope>
    <source>
        <strain evidence="3">MFPC41A2801</strain>
    </source>
</reference>
<keyword evidence="1" id="KW-0812">Transmembrane</keyword>
<keyword evidence="1" id="KW-1133">Transmembrane helix</keyword>
<dbReference type="Pfam" id="PF13273">
    <property type="entry name" value="DUF4064"/>
    <property type="match status" value="1"/>
</dbReference>
<gene>
    <name evidence="3" type="ORF">LFUMFP_330002</name>
</gene>
<evidence type="ECO:0000313" key="4">
    <source>
        <dbReference type="Proteomes" id="UP000238739"/>
    </source>
</evidence>
<feature type="transmembrane region" description="Helical" evidence="1">
    <location>
        <begin position="66"/>
        <end position="84"/>
    </location>
</feature>
<proteinExistence type="predicted"/>
<feature type="transmembrane region" description="Helical" evidence="1">
    <location>
        <begin position="96"/>
        <end position="129"/>
    </location>
</feature>
<evidence type="ECO:0000313" key="3">
    <source>
        <dbReference type="EMBL" id="SPC39239.1"/>
    </source>
</evidence>
<accession>A0A2N9DX30</accession>
<feature type="transmembrane region" description="Helical" evidence="1">
    <location>
        <begin position="32"/>
        <end position="54"/>
    </location>
</feature>
<dbReference type="Proteomes" id="UP000238739">
    <property type="component" value="Unassembled WGS sequence"/>
</dbReference>
<keyword evidence="1" id="KW-0472">Membrane</keyword>
<dbReference type="AlphaFoldDB" id="A0A2N9DX30"/>
<protein>
    <submittedName>
        <fullName evidence="3">Membrane protein</fullName>
    </submittedName>
</protein>